<proteinExistence type="predicted"/>
<dbReference type="Proteomes" id="UP000225963">
    <property type="component" value="Segment"/>
</dbReference>
<protein>
    <submittedName>
        <fullName evidence="1">Uncharacterized protein</fullName>
    </submittedName>
</protein>
<evidence type="ECO:0000313" key="2">
    <source>
        <dbReference type="Proteomes" id="UP000225963"/>
    </source>
</evidence>
<organism evidence="1 2">
    <name type="scientific">Bacillus phage BM15</name>
    <dbReference type="NCBI Taxonomy" id="1755680"/>
    <lineage>
        <taxon>Viruses</taxon>
        <taxon>Duplodnaviria</taxon>
        <taxon>Heunggongvirae</taxon>
        <taxon>Uroviricota</taxon>
        <taxon>Caudoviricetes</taxon>
        <taxon>Herelleviridae</taxon>
        <taxon>Bastillevirinae</taxon>
        <taxon>Caeruleovirus</taxon>
        <taxon>Caeruleovirus BM15</taxon>
    </lineage>
</organism>
<keyword evidence="2" id="KW-1185">Reference proteome</keyword>
<sequence length="20" mass="2303">MVSNLVYEITKLIAEHKEGK</sequence>
<evidence type="ECO:0000313" key="1">
    <source>
        <dbReference type="EMBL" id="ALO79630.1"/>
    </source>
</evidence>
<dbReference type="EMBL" id="KT995480">
    <property type="protein sequence ID" value="ALO79630.1"/>
    <property type="molecule type" value="Genomic_DNA"/>
</dbReference>
<name>A0A0S2MUQ8_9CAUD</name>
<gene>
    <name evidence="1" type="ORF">BM10_226</name>
</gene>
<accession>A0A0S2MUQ8</accession>
<reference evidence="2" key="1">
    <citation type="submission" date="2015-11" db="EMBL/GenBank/DDBJ databases">
        <authorList>
            <person name="Sharaf A."/>
            <person name="Marie M.E."/>
            <person name="Esson H."/>
            <person name="El-Afifi I.S."/>
            <person name="Hammad M.A."/>
        </authorList>
    </citation>
    <scope>NUCLEOTIDE SEQUENCE [LARGE SCALE GENOMIC DNA]</scope>
</reference>